<dbReference type="Gene3D" id="1.10.287.470">
    <property type="entry name" value="Helix hairpin bin"/>
    <property type="match status" value="1"/>
</dbReference>
<feature type="domain" description="YknX-like C-terminal permuted SH3-like" evidence="5">
    <location>
        <begin position="334"/>
        <end position="400"/>
    </location>
</feature>
<dbReference type="InterPro" id="IPR058637">
    <property type="entry name" value="YknX-like_C"/>
</dbReference>
<protein>
    <submittedName>
        <fullName evidence="6">HlyD family efflux transporter periplasmic adaptor subunit</fullName>
    </submittedName>
</protein>
<keyword evidence="4" id="KW-0732">Signal</keyword>
<evidence type="ECO:0000256" key="2">
    <source>
        <dbReference type="ARBA" id="ARBA00023054"/>
    </source>
</evidence>
<dbReference type="Pfam" id="PF25989">
    <property type="entry name" value="YknX_C"/>
    <property type="match status" value="1"/>
</dbReference>
<evidence type="ECO:0000256" key="1">
    <source>
        <dbReference type="ARBA" id="ARBA00004196"/>
    </source>
</evidence>
<proteinExistence type="predicted"/>
<accession>A0A5D0RNJ6</accession>
<feature type="signal peptide" evidence="4">
    <location>
        <begin position="1"/>
        <end position="22"/>
    </location>
</feature>
<dbReference type="Proteomes" id="UP000322080">
    <property type="component" value="Unassembled WGS sequence"/>
</dbReference>
<gene>
    <name evidence="6" type="ORF">FVF75_06895</name>
</gene>
<reference evidence="6 7" key="1">
    <citation type="submission" date="2019-08" db="EMBL/GenBank/DDBJ databases">
        <title>Identification of a novel species of the genus Boseongicola.</title>
        <authorList>
            <person name="Zhang X.-Q."/>
        </authorList>
    </citation>
    <scope>NUCLEOTIDE SEQUENCE [LARGE SCALE GENOMIC DNA]</scope>
    <source>
        <strain evidence="6 7">HY14</strain>
    </source>
</reference>
<dbReference type="PANTHER" id="PTHR32347:SF29">
    <property type="entry name" value="UPF0194 MEMBRANE PROTEIN YBHG"/>
    <property type="match status" value="1"/>
</dbReference>
<dbReference type="Gene3D" id="2.40.50.100">
    <property type="match status" value="1"/>
</dbReference>
<name>A0A5D0RNJ6_9RHOB</name>
<dbReference type="RefSeq" id="WP_148377198.1">
    <property type="nucleotide sequence ID" value="NZ_VSIY01000004.1"/>
</dbReference>
<dbReference type="EMBL" id="VSIY01000004">
    <property type="protein sequence ID" value="TYB82435.1"/>
    <property type="molecule type" value="Genomic_DNA"/>
</dbReference>
<keyword evidence="2 3" id="KW-0175">Coiled coil</keyword>
<keyword evidence="7" id="KW-1185">Reference proteome</keyword>
<dbReference type="AlphaFoldDB" id="A0A5D0RNJ6"/>
<dbReference type="Gene3D" id="2.40.30.170">
    <property type="match status" value="1"/>
</dbReference>
<evidence type="ECO:0000313" key="6">
    <source>
        <dbReference type="EMBL" id="TYB82435.1"/>
    </source>
</evidence>
<evidence type="ECO:0000256" key="3">
    <source>
        <dbReference type="SAM" id="Coils"/>
    </source>
</evidence>
<dbReference type="Gene3D" id="2.40.420.20">
    <property type="match status" value="1"/>
</dbReference>
<sequence>MALSVRKVIFGAVVLAAAGAAAYELSKPEHVPVDIATLGRGVLEVTVDADGQTRIRNVFEVSAPVSGQVLRSPVTIGSPVVADETVVARIQPGEPAFLDERARRQAEAAVAQAKAAVALADANVRAAEADLNNAQRQLNRVFSLNERGSASEAQLEQAEVALDIAAAQLDSAHATQEMRRSELAAAQAVLIEPGHDTPEATEATNCCIELTAPITGEVLSVVNESARMVSAGTPLLTMGRRDDLEISVDLLSSDAVRIAAGAPAYVERWGGDHALAAEVREIEPAAFTKISALGIEEQRVRVLLDFVTPADERPALGHNFRVYLRIVEWRGEDVLRLPISALFREDGDWAVFAVEDGTAHVRKVEVGRRNTEFAEVRGGLEPGDLVITHPSDKVAEGVLVVDRSALE</sequence>
<dbReference type="GO" id="GO:0030313">
    <property type="term" value="C:cell envelope"/>
    <property type="evidence" value="ECO:0007669"/>
    <property type="project" value="UniProtKB-SubCell"/>
</dbReference>
<evidence type="ECO:0000313" key="7">
    <source>
        <dbReference type="Proteomes" id="UP000322080"/>
    </source>
</evidence>
<evidence type="ECO:0000259" key="5">
    <source>
        <dbReference type="Pfam" id="PF25989"/>
    </source>
</evidence>
<dbReference type="PANTHER" id="PTHR32347">
    <property type="entry name" value="EFFLUX SYSTEM COMPONENT YKNX-RELATED"/>
    <property type="match status" value="1"/>
</dbReference>
<evidence type="ECO:0000256" key="4">
    <source>
        <dbReference type="SAM" id="SignalP"/>
    </source>
</evidence>
<comment type="subcellular location">
    <subcellularLocation>
        <location evidence="1">Cell envelope</location>
    </subcellularLocation>
</comment>
<dbReference type="SUPFAM" id="SSF56954">
    <property type="entry name" value="Outer membrane efflux proteins (OEP)"/>
    <property type="match status" value="1"/>
</dbReference>
<comment type="caution">
    <text evidence="6">The sequence shown here is derived from an EMBL/GenBank/DDBJ whole genome shotgun (WGS) entry which is preliminary data.</text>
</comment>
<dbReference type="InterPro" id="IPR050465">
    <property type="entry name" value="UPF0194_transport"/>
</dbReference>
<organism evidence="6 7">
    <name type="scientific">Maritimibacter fusiformis</name>
    <dbReference type="NCBI Taxonomy" id="2603819"/>
    <lineage>
        <taxon>Bacteria</taxon>
        <taxon>Pseudomonadati</taxon>
        <taxon>Pseudomonadota</taxon>
        <taxon>Alphaproteobacteria</taxon>
        <taxon>Rhodobacterales</taxon>
        <taxon>Roseobacteraceae</taxon>
        <taxon>Maritimibacter</taxon>
    </lineage>
</organism>
<feature type="coiled-coil region" evidence="3">
    <location>
        <begin position="103"/>
        <end position="144"/>
    </location>
</feature>
<feature type="chain" id="PRO_5023039771" evidence="4">
    <location>
        <begin position="23"/>
        <end position="407"/>
    </location>
</feature>